<reference evidence="2" key="1">
    <citation type="journal article" date="2023" name="G3 (Bethesda)">
        <title>Genome assembly and association tests identify interacting loci associated with vigor, precocity, and sex in interspecific pistachio rootstocks.</title>
        <authorList>
            <person name="Palmer W."/>
            <person name="Jacygrad E."/>
            <person name="Sagayaradj S."/>
            <person name="Cavanaugh K."/>
            <person name="Han R."/>
            <person name="Bertier L."/>
            <person name="Beede B."/>
            <person name="Kafkas S."/>
            <person name="Golino D."/>
            <person name="Preece J."/>
            <person name="Michelmore R."/>
        </authorList>
    </citation>
    <scope>NUCLEOTIDE SEQUENCE [LARGE SCALE GENOMIC DNA]</scope>
</reference>
<organism evidence="1 2">
    <name type="scientific">Pistacia atlantica</name>
    <dbReference type="NCBI Taxonomy" id="434234"/>
    <lineage>
        <taxon>Eukaryota</taxon>
        <taxon>Viridiplantae</taxon>
        <taxon>Streptophyta</taxon>
        <taxon>Embryophyta</taxon>
        <taxon>Tracheophyta</taxon>
        <taxon>Spermatophyta</taxon>
        <taxon>Magnoliopsida</taxon>
        <taxon>eudicotyledons</taxon>
        <taxon>Gunneridae</taxon>
        <taxon>Pentapetalae</taxon>
        <taxon>rosids</taxon>
        <taxon>malvids</taxon>
        <taxon>Sapindales</taxon>
        <taxon>Anacardiaceae</taxon>
        <taxon>Pistacia</taxon>
    </lineage>
</organism>
<comment type="caution">
    <text evidence="1">The sequence shown here is derived from an EMBL/GenBank/DDBJ whole genome shotgun (WGS) entry which is preliminary data.</text>
</comment>
<keyword evidence="2" id="KW-1185">Reference proteome</keyword>
<dbReference type="Proteomes" id="UP001164250">
    <property type="component" value="Chromosome 5"/>
</dbReference>
<evidence type="ECO:0000313" key="2">
    <source>
        <dbReference type="Proteomes" id="UP001164250"/>
    </source>
</evidence>
<dbReference type="EMBL" id="CM047901">
    <property type="protein sequence ID" value="KAJ0097908.1"/>
    <property type="molecule type" value="Genomic_DNA"/>
</dbReference>
<gene>
    <name evidence="1" type="ORF">Patl1_28846</name>
</gene>
<evidence type="ECO:0000313" key="1">
    <source>
        <dbReference type="EMBL" id="KAJ0097908.1"/>
    </source>
</evidence>
<name>A0ACC1BG44_9ROSI</name>
<accession>A0ACC1BG44</accession>
<sequence>MMKSGVCGCGSRVRVDVYDPIRVRKLREWAESDALFLRKLSMTKEDEEDHKSDKFYPPPPPLGFVSRSVSEPCRQSLDERFACRQRYLRSYTFGKDPEDKVTIIGKSKKYWLKLKKLNDKNTGDKGEEATCISLLKGGLKFLFLCIAQVDLHKS</sequence>
<proteinExistence type="predicted"/>
<protein>
    <submittedName>
        <fullName evidence="1">Uncharacterized protein</fullName>
    </submittedName>
</protein>